<dbReference type="Gene3D" id="3.40.630.30">
    <property type="match status" value="1"/>
</dbReference>
<organism evidence="1 2">
    <name type="scientific">Discostella pseudostelligera</name>
    <dbReference type="NCBI Taxonomy" id="259834"/>
    <lineage>
        <taxon>Eukaryota</taxon>
        <taxon>Sar</taxon>
        <taxon>Stramenopiles</taxon>
        <taxon>Ochrophyta</taxon>
        <taxon>Bacillariophyta</taxon>
        <taxon>Coscinodiscophyceae</taxon>
        <taxon>Thalassiosirophycidae</taxon>
        <taxon>Stephanodiscales</taxon>
        <taxon>Stephanodiscaceae</taxon>
        <taxon>Discostella</taxon>
    </lineage>
</organism>
<evidence type="ECO:0000313" key="1">
    <source>
        <dbReference type="EMBL" id="KAL3757816.1"/>
    </source>
</evidence>
<accession>A0ABD3M1G9</accession>
<dbReference type="AlphaFoldDB" id="A0ABD3M1G9"/>
<proteinExistence type="predicted"/>
<dbReference type="InterPro" id="IPR016181">
    <property type="entry name" value="Acyl_CoA_acyltransferase"/>
</dbReference>
<sequence length="491" mass="53937">MVMPSSSYHTVDLPDGTSTIYQLRSLICAPSVEVEEKQRHPNDTATTTTDAVDADADADTDIADSDSDIRNWTKFCASVFSYKLDPPSPSYFARHFYNDPRGDASLIRVLVATPATTTAAAADAAANDNDGEKGGEIASSIRIFRRTLSIPHHHSSSGTGSSCTMHYMEAGGIGEVCTSINHRRRGLSSILLKDAIAIMNSQPLEGERISCSLLHASPDFRPVYSKVGGYRSVTSYWSVVPVRWKSLLLTESETVARLDDTNAAISESEKIGGGTTSSYIVRNAKFPNDAPQLQQLHHEYSEKRLITIVRSEEYWTRYVSAELGDTLWVLCAKQPSTSISTTAAAGGTPNNGEDTIVAWLSLRKRGDRYQLREFGVNRRNTSTMLAMKYLLPVALNQLGVNSSMDDNKGEDVVSLLLPSIVVSDVQHEMTTSSTGVDNRNEVAFVDFDSAVEENDDGWMYIHMDNSQSSVVELTTREADPIQHLIWPTDSF</sequence>
<gene>
    <name evidence="1" type="ORF">ACHAWU_006124</name>
</gene>
<comment type="caution">
    <text evidence="1">The sequence shown here is derived from an EMBL/GenBank/DDBJ whole genome shotgun (WGS) entry which is preliminary data.</text>
</comment>
<evidence type="ECO:0000313" key="2">
    <source>
        <dbReference type="Proteomes" id="UP001530293"/>
    </source>
</evidence>
<reference evidence="1 2" key="1">
    <citation type="submission" date="2024-10" db="EMBL/GenBank/DDBJ databases">
        <title>Updated reference genomes for cyclostephanoid diatoms.</title>
        <authorList>
            <person name="Roberts W.R."/>
            <person name="Alverson A.J."/>
        </authorList>
    </citation>
    <scope>NUCLEOTIDE SEQUENCE [LARGE SCALE GENOMIC DNA]</scope>
    <source>
        <strain evidence="1 2">AJA232-27</strain>
    </source>
</reference>
<dbReference type="SUPFAM" id="SSF55729">
    <property type="entry name" value="Acyl-CoA N-acyltransferases (Nat)"/>
    <property type="match status" value="1"/>
</dbReference>
<name>A0ABD3M1G9_9STRA</name>
<dbReference type="Proteomes" id="UP001530293">
    <property type="component" value="Unassembled WGS sequence"/>
</dbReference>
<keyword evidence="2" id="KW-1185">Reference proteome</keyword>
<protein>
    <recommendedName>
        <fullName evidence="3">N-acetyltransferase domain-containing protein</fullName>
    </recommendedName>
</protein>
<evidence type="ECO:0008006" key="3">
    <source>
        <dbReference type="Google" id="ProtNLM"/>
    </source>
</evidence>
<dbReference type="EMBL" id="JALLBG020000250">
    <property type="protein sequence ID" value="KAL3757816.1"/>
    <property type="molecule type" value="Genomic_DNA"/>
</dbReference>